<dbReference type="Proteomes" id="UP000249794">
    <property type="component" value="Unassembled WGS sequence"/>
</dbReference>
<feature type="region of interest" description="Disordered" evidence="1">
    <location>
        <begin position="44"/>
        <end position="79"/>
    </location>
</feature>
<feature type="compositionally biased region" description="Basic residues" evidence="1">
    <location>
        <begin position="118"/>
        <end position="129"/>
    </location>
</feature>
<sequence>MSATDQLLPTISALVALGELALDGQLESYGSDYASDCSIESTGSIRSIESTDPLLGDRSSGNSGGKTVRDALSAEAKQQRAEREWQGAVAALNQFLMQHIRQQQSVQKKGFFKSSGKSARKSSPSRRKR</sequence>
<evidence type="ECO:0000256" key="1">
    <source>
        <dbReference type="SAM" id="MobiDB-lite"/>
    </source>
</evidence>
<evidence type="ECO:0000313" key="2">
    <source>
        <dbReference type="EMBL" id="PZO49146.1"/>
    </source>
</evidence>
<dbReference type="AlphaFoldDB" id="A0A2W4WW10"/>
<feature type="region of interest" description="Disordered" evidence="1">
    <location>
        <begin position="105"/>
        <end position="129"/>
    </location>
</feature>
<reference evidence="2 3" key="2">
    <citation type="submission" date="2018-06" db="EMBL/GenBank/DDBJ databases">
        <title>Metagenomic assembly of (sub)arctic Cyanobacteria and their associated microbiome from non-axenic cultures.</title>
        <authorList>
            <person name="Baurain D."/>
        </authorList>
    </citation>
    <scope>NUCLEOTIDE SEQUENCE [LARGE SCALE GENOMIC DNA]</scope>
    <source>
        <strain evidence="2">ULC027bin1</strain>
    </source>
</reference>
<evidence type="ECO:0000313" key="3">
    <source>
        <dbReference type="Proteomes" id="UP000249794"/>
    </source>
</evidence>
<protein>
    <submittedName>
        <fullName evidence="2">Uncharacterized protein</fullName>
    </submittedName>
</protein>
<feature type="compositionally biased region" description="Low complexity" evidence="1">
    <location>
        <begin position="108"/>
        <end position="117"/>
    </location>
</feature>
<dbReference type="EMBL" id="QBMP01000219">
    <property type="protein sequence ID" value="PZO49146.1"/>
    <property type="molecule type" value="Genomic_DNA"/>
</dbReference>
<name>A0A2W4WW10_9CYAN</name>
<proteinExistence type="predicted"/>
<organism evidence="2 3">
    <name type="scientific">Phormidesmis priestleyi</name>
    <dbReference type="NCBI Taxonomy" id="268141"/>
    <lineage>
        <taxon>Bacteria</taxon>
        <taxon>Bacillati</taxon>
        <taxon>Cyanobacteriota</taxon>
        <taxon>Cyanophyceae</taxon>
        <taxon>Leptolyngbyales</taxon>
        <taxon>Leptolyngbyaceae</taxon>
        <taxon>Phormidesmis</taxon>
    </lineage>
</organism>
<comment type="caution">
    <text evidence="2">The sequence shown here is derived from an EMBL/GenBank/DDBJ whole genome shotgun (WGS) entry which is preliminary data.</text>
</comment>
<accession>A0A2W4WW10</accession>
<reference evidence="3" key="1">
    <citation type="submission" date="2018-04" db="EMBL/GenBank/DDBJ databases">
        <authorList>
            <person name="Cornet L."/>
        </authorList>
    </citation>
    <scope>NUCLEOTIDE SEQUENCE [LARGE SCALE GENOMIC DNA]</scope>
</reference>
<gene>
    <name evidence="2" type="ORF">DCF15_17205</name>
</gene>